<dbReference type="InterPro" id="IPR016035">
    <property type="entry name" value="Acyl_Trfase/lysoPLipase"/>
</dbReference>
<evidence type="ECO:0000256" key="5">
    <source>
        <dbReference type="ARBA" id="ARBA00023002"/>
    </source>
</evidence>
<dbReference type="InterPro" id="IPR011032">
    <property type="entry name" value="GroES-like_sf"/>
</dbReference>
<accession>A0A135UA18</accession>
<dbReference type="InterPro" id="IPR049900">
    <property type="entry name" value="PKS_mFAS_DH"/>
</dbReference>
<dbReference type="OrthoDB" id="329835at2759"/>
<dbReference type="InterPro" id="IPR013149">
    <property type="entry name" value="ADH-like_C"/>
</dbReference>
<dbReference type="Gene3D" id="3.30.70.3290">
    <property type="match status" value="1"/>
</dbReference>
<dbReference type="SMART" id="SM00822">
    <property type="entry name" value="PKS_KR"/>
    <property type="match status" value="1"/>
</dbReference>
<dbReference type="InterPro" id="IPR036291">
    <property type="entry name" value="NAD(P)-bd_dom_sf"/>
</dbReference>
<evidence type="ECO:0000256" key="1">
    <source>
        <dbReference type="ARBA" id="ARBA00022450"/>
    </source>
</evidence>
<reference evidence="12 13" key="1">
    <citation type="submission" date="2014-02" db="EMBL/GenBank/DDBJ databases">
        <title>The genome sequence of Colletotrichum nymphaeae SA-01.</title>
        <authorList>
            <person name="Baroncelli R."/>
            <person name="Thon M.R."/>
        </authorList>
    </citation>
    <scope>NUCLEOTIDE SEQUENCE [LARGE SCALE GENOMIC DNA]</scope>
    <source>
        <strain evidence="12 13">SA-01</strain>
    </source>
</reference>
<dbReference type="Pfam" id="PF02801">
    <property type="entry name" value="Ketoacyl-synt_C"/>
    <property type="match status" value="1"/>
</dbReference>
<dbReference type="CDD" id="cd08954">
    <property type="entry name" value="KR_1_FAS_SDR_x"/>
    <property type="match status" value="1"/>
</dbReference>
<keyword evidence="1" id="KW-0596">Phosphopantetheine</keyword>
<evidence type="ECO:0000256" key="3">
    <source>
        <dbReference type="ARBA" id="ARBA00022679"/>
    </source>
</evidence>
<dbReference type="InterPro" id="IPR018201">
    <property type="entry name" value="Ketoacyl_synth_AS"/>
</dbReference>
<dbReference type="InterPro" id="IPR014030">
    <property type="entry name" value="Ketoacyl_synth_N"/>
</dbReference>
<dbReference type="InterPro" id="IPR032821">
    <property type="entry name" value="PKS_assoc"/>
</dbReference>
<keyword evidence="7" id="KW-0012">Acyltransferase</keyword>
<dbReference type="GO" id="GO:0031177">
    <property type="term" value="F:phosphopantetheine binding"/>
    <property type="evidence" value="ECO:0007669"/>
    <property type="project" value="InterPro"/>
</dbReference>
<dbReference type="EMBL" id="JEMN01000752">
    <property type="protein sequence ID" value="KXH57230.1"/>
    <property type="molecule type" value="Genomic_DNA"/>
</dbReference>
<dbReference type="Pfam" id="PF14765">
    <property type="entry name" value="PS-DH"/>
    <property type="match status" value="1"/>
</dbReference>
<feature type="domain" description="Carrier" evidence="9">
    <location>
        <begin position="2359"/>
        <end position="2436"/>
    </location>
</feature>
<feature type="active site" description="Proton acceptor; for dehydratase activity" evidence="8">
    <location>
        <position position="1005"/>
    </location>
</feature>
<protein>
    <submittedName>
        <fullName evidence="12">Mycocerosic acid synthase</fullName>
    </submittedName>
</protein>
<dbReference type="SMART" id="SM00829">
    <property type="entry name" value="PKS_ER"/>
    <property type="match status" value="1"/>
</dbReference>
<keyword evidence="2" id="KW-0597">Phosphoprotein</keyword>
<dbReference type="InterPro" id="IPR036736">
    <property type="entry name" value="ACP-like_sf"/>
</dbReference>
<feature type="region of interest" description="C-terminal hotdog fold" evidence="8">
    <location>
        <begin position="1141"/>
        <end position="1298"/>
    </location>
</feature>
<dbReference type="InterPro" id="IPR020806">
    <property type="entry name" value="PKS_PP-bd"/>
</dbReference>
<dbReference type="InterPro" id="IPR020841">
    <property type="entry name" value="PKS_Beta-ketoAc_synthase_dom"/>
</dbReference>
<comment type="caution">
    <text evidence="12">The sequence shown here is derived from an EMBL/GenBank/DDBJ whole genome shotgun (WGS) entry which is preliminary data.</text>
</comment>
<feature type="active site" description="Proton donor; for dehydratase activity" evidence="8">
    <location>
        <position position="1210"/>
    </location>
</feature>
<dbReference type="InterPro" id="IPR009081">
    <property type="entry name" value="PP-bd_ACP"/>
</dbReference>
<dbReference type="Pfam" id="PF23114">
    <property type="entry name" value="NAD-bd_HRPKS_sdrA"/>
    <property type="match status" value="1"/>
</dbReference>
<dbReference type="Pfam" id="PF08659">
    <property type="entry name" value="KR"/>
    <property type="match status" value="1"/>
</dbReference>
<evidence type="ECO:0000256" key="7">
    <source>
        <dbReference type="ARBA" id="ARBA00023315"/>
    </source>
</evidence>
<keyword evidence="13" id="KW-1185">Reference proteome</keyword>
<evidence type="ECO:0000256" key="6">
    <source>
        <dbReference type="ARBA" id="ARBA00023268"/>
    </source>
</evidence>
<dbReference type="InterPro" id="IPR049551">
    <property type="entry name" value="PKS_DH_C"/>
</dbReference>
<dbReference type="PROSITE" id="PS52019">
    <property type="entry name" value="PKS_MFAS_DH"/>
    <property type="match status" value="1"/>
</dbReference>
<dbReference type="InterPro" id="IPR050091">
    <property type="entry name" value="PKS_NRPS_Biosynth_Enz"/>
</dbReference>
<dbReference type="InterPro" id="IPR020843">
    <property type="entry name" value="ER"/>
</dbReference>
<dbReference type="InterPro" id="IPR014031">
    <property type="entry name" value="Ketoacyl_synth_C"/>
</dbReference>
<dbReference type="PROSITE" id="PS00606">
    <property type="entry name" value="KS3_1"/>
    <property type="match status" value="1"/>
</dbReference>
<dbReference type="Pfam" id="PF00107">
    <property type="entry name" value="ADH_zinc_N"/>
    <property type="match status" value="1"/>
</dbReference>
<dbReference type="SUPFAM" id="SSF47336">
    <property type="entry name" value="ACP-like"/>
    <property type="match status" value="1"/>
</dbReference>
<dbReference type="Gene3D" id="3.40.47.10">
    <property type="match status" value="1"/>
</dbReference>
<dbReference type="InterPro" id="IPR001227">
    <property type="entry name" value="Ac_transferase_dom_sf"/>
</dbReference>
<evidence type="ECO:0000259" key="9">
    <source>
        <dbReference type="PROSITE" id="PS50075"/>
    </source>
</evidence>
<dbReference type="InterPro" id="IPR013968">
    <property type="entry name" value="PKS_KR"/>
</dbReference>
<dbReference type="SMART" id="SM00825">
    <property type="entry name" value="PKS_KS"/>
    <property type="match status" value="1"/>
</dbReference>
<dbReference type="SUPFAM" id="SSF50129">
    <property type="entry name" value="GroES-like"/>
    <property type="match status" value="1"/>
</dbReference>
<dbReference type="SMART" id="SM00826">
    <property type="entry name" value="PKS_DH"/>
    <property type="match status" value="1"/>
</dbReference>
<evidence type="ECO:0000313" key="12">
    <source>
        <dbReference type="EMBL" id="KXH57230.1"/>
    </source>
</evidence>
<dbReference type="InterPro" id="IPR016039">
    <property type="entry name" value="Thiolase-like"/>
</dbReference>
<dbReference type="CDD" id="cd00833">
    <property type="entry name" value="PKS"/>
    <property type="match status" value="1"/>
</dbReference>
<dbReference type="Gene3D" id="3.40.50.150">
    <property type="entry name" value="Vaccinia Virus protein VP39"/>
    <property type="match status" value="1"/>
</dbReference>
<dbReference type="GO" id="GO:0030639">
    <property type="term" value="P:polyketide biosynthetic process"/>
    <property type="evidence" value="ECO:0007669"/>
    <property type="project" value="UniProtKB-ARBA"/>
</dbReference>
<evidence type="ECO:0000256" key="8">
    <source>
        <dbReference type="PROSITE-ProRule" id="PRU01363"/>
    </source>
</evidence>
<dbReference type="PANTHER" id="PTHR43775">
    <property type="entry name" value="FATTY ACID SYNTHASE"/>
    <property type="match status" value="1"/>
</dbReference>
<gene>
    <name evidence="12" type="ORF">CNYM01_12581</name>
</gene>
<keyword evidence="5" id="KW-0560">Oxidoreductase</keyword>
<dbReference type="InterPro" id="IPR013154">
    <property type="entry name" value="ADH-like_N"/>
</dbReference>
<dbReference type="InterPro" id="IPR057326">
    <property type="entry name" value="KR_dom"/>
</dbReference>
<dbReference type="Gene3D" id="3.90.180.10">
    <property type="entry name" value="Medium-chain alcohol dehydrogenases, catalytic domain"/>
    <property type="match status" value="1"/>
</dbReference>
<dbReference type="CDD" id="cd05195">
    <property type="entry name" value="enoyl_red"/>
    <property type="match status" value="1"/>
</dbReference>
<dbReference type="Gene3D" id="3.10.129.110">
    <property type="entry name" value="Polyketide synthase dehydratase"/>
    <property type="match status" value="1"/>
</dbReference>
<dbReference type="Gene3D" id="3.40.50.720">
    <property type="entry name" value="NAD(P)-binding Rossmann-like Domain"/>
    <property type="match status" value="2"/>
</dbReference>
<dbReference type="InterPro" id="IPR014043">
    <property type="entry name" value="Acyl_transferase_dom"/>
</dbReference>
<feature type="region of interest" description="N-terminal hotdog fold" evidence="8">
    <location>
        <begin position="972"/>
        <end position="1112"/>
    </location>
</feature>
<dbReference type="GO" id="GO:0004315">
    <property type="term" value="F:3-oxoacyl-[acyl-carrier-protein] synthase activity"/>
    <property type="evidence" value="ECO:0007669"/>
    <property type="project" value="InterPro"/>
</dbReference>
<dbReference type="GO" id="GO:0006633">
    <property type="term" value="P:fatty acid biosynthetic process"/>
    <property type="evidence" value="ECO:0007669"/>
    <property type="project" value="InterPro"/>
</dbReference>
<dbReference type="SMART" id="SM00827">
    <property type="entry name" value="PKS_AT"/>
    <property type="match status" value="1"/>
</dbReference>
<dbReference type="Pfam" id="PF00109">
    <property type="entry name" value="ketoacyl-synt"/>
    <property type="match status" value="1"/>
</dbReference>
<dbReference type="InterPro" id="IPR020807">
    <property type="entry name" value="PKS_DH"/>
</dbReference>
<evidence type="ECO:0000256" key="2">
    <source>
        <dbReference type="ARBA" id="ARBA00022553"/>
    </source>
</evidence>
<dbReference type="SUPFAM" id="SSF52151">
    <property type="entry name" value="FabD/lysophospholipase-like"/>
    <property type="match status" value="1"/>
</dbReference>
<proteinExistence type="predicted"/>
<dbReference type="InterPro" id="IPR029063">
    <property type="entry name" value="SAM-dependent_MTases_sf"/>
</dbReference>
<dbReference type="SUPFAM" id="SSF51735">
    <property type="entry name" value="NAD(P)-binding Rossmann-fold domains"/>
    <property type="match status" value="2"/>
</dbReference>
<dbReference type="PANTHER" id="PTHR43775:SF29">
    <property type="entry name" value="ASPERFURANONE POLYKETIDE SYNTHASE AFOG-RELATED"/>
    <property type="match status" value="1"/>
</dbReference>
<evidence type="ECO:0000256" key="4">
    <source>
        <dbReference type="ARBA" id="ARBA00022857"/>
    </source>
</evidence>
<feature type="domain" description="PKS/mFAS DH" evidence="11">
    <location>
        <begin position="972"/>
        <end position="1298"/>
    </location>
</feature>
<dbReference type="GO" id="GO:0004312">
    <property type="term" value="F:fatty acid synthase activity"/>
    <property type="evidence" value="ECO:0007669"/>
    <property type="project" value="TreeGrafter"/>
</dbReference>
<dbReference type="SUPFAM" id="SSF53901">
    <property type="entry name" value="Thiolase-like"/>
    <property type="match status" value="1"/>
</dbReference>
<keyword evidence="4" id="KW-0521">NADP</keyword>
<dbReference type="SUPFAM" id="SSF55048">
    <property type="entry name" value="Probable ACP-binding domain of malonyl-CoA ACP transacylase"/>
    <property type="match status" value="1"/>
</dbReference>
<dbReference type="PROSITE" id="PS00012">
    <property type="entry name" value="PHOSPHOPANTETHEINE"/>
    <property type="match status" value="1"/>
</dbReference>
<feature type="domain" description="Ketosynthase family 3 (KS3)" evidence="10">
    <location>
        <begin position="2"/>
        <end position="452"/>
    </location>
</feature>
<dbReference type="Pfam" id="PF16197">
    <property type="entry name" value="KAsynt_C_assoc"/>
    <property type="match status" value="1"/>
</dbReference>
<dbReference type="Pfam" id="PF00698">
    <property type="entry name" value="Acyl_transf_1"/>
    <property type="match status" value="1"/>
</dbReference>
<dbReference type="InterPro" id="IPR016036">
    <property type="entry name" value="Malonyl_transacylase_ACP-bd"/>
</dbReference>
<dbReference type="InterPro" id="IPR006162">
    <property type="entry name" value="Ppantetheine_attach_site"/>
</dbReference>
<dbReference type="InterPro" id="IPR056501">
    <property type="entry name" value="NAD-bd_HRPKS_sdrA"/>
</dbReference>
<dbReference type="GO" id="GO:0016491">
    <property type="term" value="F:oxidoreductase activity"/>
    <property type="evidence" value="ECO:0007669"/>
    <property type="project" value="UniProtKB-KW"/>
</dbReference>
<dbReference type="PROSITE" id="PS50075">
    <property type="entry name" value="CARRIER"/>
    <property type="match status" value="1"/>
</dbReference>
<dbReference type="SUPFAM" id="SSF53335">
    <property type="entry name" value="S-adenosyl-L-methionine-dependent methyltransferases"/>
    <property type="match status" value="1"/>
</dbReference>
<dbReference type="Pfam" id="PF21089">
    <property type="entry name" value="PKS_DH_N"/>
    <property type="match status" value="1"/>
</dbReference>
<dbReference type="Pfam" id="PF00550">
    <property type="entry name" value="PP-binding"/>
    <property type="match status" value="1"/>
</dbReference>
<keyword evidence="6" id="KW-0511">Multifunctional enzyme</keyword>
<name>A0A135UA18_9PEZI</name>
<evidence type="ECO:0000259" key="10">
    <source>
        <dbReference type="PROSITE" id="PS52004"/>
    </source>
</evidence>
<dbReference type="InterPro" id="IPR042104">
    <property type="entry name" value="PKS_dehydratase_sf"/>
</dbReference>
<dbReference type="SMART" id="SM00823">
    <property type="entry name" value="PKS_PP"/>
    <property type="match status" value="1"/>
</dbReference>
<keyword evidence="3" id="KW-0808">Transferase</keyword>
<dbReference type="PROSITE" id="PS52004">
    <property type="entry name" value="KS3_2"/>
    <property type="match status" value="1"/>
</dbReference>
<dbReference type="InterPro" id="IPR049552">
    <property type="entry name" value="PKS_DH_N"/>
</dbReference>
<dbReference type="Pfam" id="PF08240">
    <property type="entry name" value="ADH_N"/>
    <property type="match status" value="1"/>
</dbReference>
<evidence type="ECO:0000313" key="13">
    <source>
        <dbReference type="Proteomes" id="UP000070054"/>
    </source>
</evidence>
<dbReference type="Proteomes" id="UP000070054">
    <property type="component" value="Unassembled WGS sequence"/>
</dbReference>
<evidence type="ECO:0000259" key="11">
    <source>
        <dbReference type="PROSITE" id="PS52019"/>
    </source>
</evidence>
<dbReference type="Gene3D" id="3.40.366.10">
    <property type="entry name" value="Malonyl-Coenzyme A Acyl Carrier Protein, domain 2"/>
    <property type="match status" value="1"/>
</dbReference>
<dbReference type="Gene3D" id="1.10.1200.10">
    <property type="entry name" value="ACP-like"/>
    <property type="match status" value="1"/>
</dbReference>
<sequence>MAEPIAVIGLDAKLPCDGDSVEKFFDFLIAGRSARSPVPVDRYNAEAFWHPDNHRDGVIGGKEGHFMQANVKAFDAPFFAMTPAEAANLDPQQRMLLECVYTAMENAGYTMSDMQGSPTGVYAGAFMWDYRDLLIKDVDTPMTYTACGTIASTLAGRVSWFYDLRGPALSVDTACSSSMVALHQAVIGLKTRDCNIAIVCGTNVLLSPEMGLELNGLGVLDPSGTSYSFDSRANGYGRGEGIAAVVLKRMSDALRDGDSKYNLSTCQKIERDLKILTHTVSLAIRAVIRNTGCNHDGHSPGLTAPAKEAQAEIMRLTYEQAKLDPSDTRFFEAHGTGTNVGDPTEAAAISEMFTRYRSAKEPLYIGALKSNIGHTEGNSGIASFIKGVLCVERGIIPANAWFQERNHKIPAEWHLEFPTTSIPWPETKRGVRRVSINSFGVSGTNAHVVLEDALHFLREHGHAAPHRTIEVPRLPITTPSQATPVINGTLYPPQLFVFSSHDHDGIARLSAAYKDYLPNMTEPLYNLSYTLAAKRSTFNWRTAVVANSSVELKHALSQGPRATRVVSQPGIALVFTGQGAQWAQMGNGLMYYEPYRTSLECADAYMKTLGCQWSVIDELSKTSNESLISGVEFSQTLCTALQIALVELLRDWGLRVDAVVGHSSGEIAAAYCAGAVSKECAWRIAYWRGKLSARLANSSTQPKGAMAAVGLTLDKTLEAIDRLDQSGLGSAGTLTVACMNSKTSHTVSGSVAEIEALIDKLNEDKIFARKLTVEMAYHSRFLDPISQEYVECIGRIRPPSSLANHSSDVLFFSSAYGKQIQHSKLQDANYWTKNLTSPVRFNDSVTTMLQALKSVKGDGVSSQLITDIVEVGPHSALRGPLRNIVQDIRVNSDVKYHHLLKRGDSDLEVLMGAIGSLFSRGIQIDLLKVNNIPGAQPSMMIDLPRYPFNHTREYWNECRLSRNFRFRPYPRHELLGAPVNDWDGKHDAIWRNWIRLSENPWVEHHTISGSVLYPAAGMLVMAIEGCKQLSERSNPGKPIKGIRFREVSFHSALQVPEGALGVESHLYLRPVKQAALETKPSAWREFQVCTAQDDDEWREHCCGQVLVEYDEAATAVDGGLEERAFKAHCKARIDRSQRNCTQRVSSEKIYKSWENVGLVFGPTFQTVEHAIVDHEAGVTLARVKPTTPLLKALMPCGYLQPHLIHPTTLDGALQACLVPLVSNPSNKQKNAIVLSFMEELWVSTAEHSEDGYLVIADSEGHGRKKHLMSCTAVDSVSKTPMIQVSGCIVTEVDGNNDDSTSEQDPRHRAWSIDWALDPDFLDTEQTERAFSGPEGFQKYLSVLAHKNPSMKFLDINKQASSFTEGVLSTLSRRCGQYDFAATSSSLVNESEKPISEGYVRYKTFDITDDPTSQGFDVASYDILFVPVSLIPNTLIDEFLNMCLSLVRPGGKFVLTAASSSIVARSWSEYLGETGLASIDAVLCDQGSSVLVTTALVASTPLSHGTDIEPPSGSYYIVGDLSSPVQRDVAEELASSLQSKGLSVKTATIPGYAQLTEAASEEEISQSTCIVITELDTRLLASVDNEILTAMKAMVTGKRLLWVNKEFSPDTALVNGFAASIRLEKPELQFVTLTFDPQERDGVISDRIAIVDAYLSSSKGSVETMYRVADGLVTVPRLVEVSAITRHIEQAVTGDTSEVAFGANPSRPLRLQIQTVGLLSSLHFASDHLHATPLDTLEVEFQTMATAVNFKDLAVMLGKIRETPVGLEAAGIVTRVGSGVTRFKPGDRVFGFTFNGAYSTYGRGAEGTLTKVPEDQSFAEAAVIPIVYTTAYACLYDIGELEKRVRRVKKPSLLIHAAAGGVGQAAIQMAKREGVEIFATVGSIAKRDFLEETYQIPRDHIFSSRDLTFKDGIQRLTGGRGVDIVINSLSGDTLRATWEIVAPFGCFAEIGLADIESRSRISMGTFARGVRFESLELNYMRQTDPERLDGLFARAMESVIGRDLERLTPITKYPTSKIQDAMRFMQSGKHIGKIIIEFHSEDLVRVIEPRRPRAEFASDATYVVSGGFGGLGLEIIRWMVSQGASNLVVTSRKGPDDEAAKDLIRSLQSDGIKVVAPCCDITDKKELEQAIASALSYLPPVRGCIQASTVLSDNVFAEMTLEEWNAAVNVKVAGSRNLWEVLIATKNDMDDSTLDFFVMLSSLTSVTGNNGQANYSAGNSYQDAMARFLSSQGHNVIALDAPVLTDAGMVAARPMLREYLLSIGWASMSVEELVNALDYHCRPRSESAELKVKGAQVIPRLWLPKYSADEGAEQPKWQHEPMYNHLVFHSAYGDGCLPGKQSSAKRSVGDLIAAAESLGDAVEAVLDALLGQLAKILSYELADIDPSKPLNAFGVDSLVAVELRVWLTKEVGADISVFEITGGQGIKQLAEKAAAISRFRQNATGK</sequence>
<organism evidence="12 13">
    <name type="scientific">Colletotrichum nymphaeae SA-01</name>
    <dbReference type="NCBI Taxonomy" id="1460502"/>
    <lineage>
        <taxon>Eukaryota</taxon>
        <taxon>Fungi</taxon>
        <taxon>Dikarya</taxon>
        <taxon>Ascomycota</taxon>
        <taxon>Pezizomycotina</taxon>
        <taxon>Sordariomycetes</taxon>
        <taxon>Hypocreomycetidae</taxon>
        <taxon>Glomerellales</taxon>
        <taxon>Glomerellaceae</taxon>
        <taxon>Colletotrichum</taxon>
        <taxon>Colletotrichum acutatum species complex</taxon>
    </lineage>
</organism>